<dbReference type="PROSITE" id="PS00893">
    <property type="entry name" value="NUDIX_BOX"/>
    <property type="match status" value="1"/>
</dbReference>
<dbReference type="GO" id="GO:0016787">
    <property type="term" value="F:hydrolase activity"/>
    <property type="evidence" value="ECO:0007669"/>
    <property type="project" value="UniProtKB-KW"/>
</dbReference>
<dbReference type="InterPro" id="IPR000086">
    <property type="entry name" value="NUDIX_hydrolase_dom"/>
</dbReference>
<dbReference type="Gene3D" id="3.90.79.10">
    <property type="entry name" value="Nucleoside Triphosphate Pyrophosphohydrolase"/>
    <property type="match status" value="1"/>
</dbReference>
<dbReference type="Pfam" id="PF00293">
    <property type="entry name" value="NUDIX"/>
    <property type="match status" value="1"/>
</dbReference>
<dbReference type="InterPro" id="IPR020084">
    <property type="entry name" value="NUDIX_hydrolase_CS"/>
</dbReference>
<feature type="domain" description="Nudix hydrolase" evidence="3">
    <location>
        <begin position="27"/>
        <end position="155"/>
    </location>
</feature>
<dbReference type="PANTHER" id="PTHR43736">
    <property type="entry name" value="ADP-RIBOSE PYROPHOSPHATASE"/>
    <property type="match status" value="1"/>
</dbReference>
<dbReference type="PROSITE" id="PS51462">
    <property type="entry name" value="NUDIX"/>
    <property type="match status" value="1"/>
</dbReference>
<dbReference type="PANTHER" id="PTHR43736:SF1">
    <property type="entry name" value="DIHYDRONEOPTERIN TRIPHOSPHATE DIPHOSPHATASE"/>
    <property type="match status" value="1"/>
</dbReference>
<keyword evidence="2" id="KW-0378">Hydrolase</keyword>
<evidence type="ECO:0000256" key="2">
    <source>
        <dbReference type="ARBA" id="ARBA00022801"/>
    </source>
</evidence>
<dbReference type="InterPro" id="IPR015797">
    <property type="entry name" value="NUDIX_hydrolase-like_dom_sf"/>
</dbReference>
<dbReference type="CDD" id="cd04693">
    <property type="entry name" value="NUDIX_Hydrolase"/>
    <property type="match status" value="1"/>
</dbReference>
<protein>
    <submittedName>
        <fullName evidence="4">NUDIX domain-containing protein</fullName>
    </submittedName>
</protein>
<evidence type="ECO:0000313" key="4">
    <source>
        <dbReference type="EMBL" id="SDJ13448.1"/>
    </source>
</evidence>
<dbReference type="EMBL" id="FNDZ01000008">
    <property type="protein sequence ID" value="SDJ13448.1"/>
    <property type="molecule type" value="Genomic_DNA"/>
</dbReference>
<dbReference type="RefSeq" id="WP_031577285.1">
    <property type="nucleotide sequence ID" value="NZ_FNDZ01000008.1"/>
</dbReference>
<dbReference type="AlphaFoldDB" id="A0A1G8R920"/>
<sequence>MEIWDAYDQDGRRAERELIRGEPIPLGLYHLVSEMLVRHVDGDYLLMQRDFQKEGYPGWMEATAGGSALKGETALEAAKRELLEETGLTGISFQEIGWQRTENTIFISYLVITDCDKASVKLQEGETIGYQWLKEEEFLRFLNSSEAIPPQRERLREFLNFD</sequence>
<evidence type="ECO:0000259" key="3">
    <source>
        <dbReference type="PROSITE" id="PS51462"/>
    </source>
</evidence>
<gene>
    <name evidence="4" type="ORF">SAMN05421804_10826</name>
</gene>
<name>A0A1G8R920_9CLOT</name>
<evidence type="ECO:0000256" key="1">
    <source>
        <dbReference type="ARBA" id="ARBA00005582"/>
    </source>
</evidence>
<dbReference type="Proteomes" id="UP000183255">
    <property type="component" value="Unassembled WGS sequence"/>
</dbReference>
<evidence type="ECO:0000313" key="5">
    <source>
        <dbReference type="Proteomes" id="UP000183255"/>
    </source>
</evidence>
<dbReference type="SUPFAM" id="SSF55811">
    <property type="entry name" value="Nudix"/>
    <property type="match status" value="1"/>
</dbReference>
<reference evidence="4 5" key="1">
    <citation type="submission" date="2016-10" db="EMBL/GenBank/DDBJ databases">
        <authorList>
            <person name="de Groot N.N."/>
        </authorList>
    </citation>
    <scope>NUCLEOTIDE SEQUENCE [LARGE SCALE GENOMIC DNA]</scope>
    <source>
        <strain evidence="4 5">CGMCC 1.5058</strain>
    </source>
</reference>
<organism evidence="4 5">
    <name type="scientific">Proteiniclasticum ruminis</name>
    <dbReference type="NCBI Taxonomy" id="398199"/>
    <lineage>
        <taxon>Bacteria</taxon>
        <taxon>Bacillati</taxon>
        <taxon>Bacillota</taxon>
        <taxon>Clostridia</taxon>
        <taxon>Eubacteriales</taxon>
        <taxon>Clostridiaceae</taxon>
        <taxon>Proteiniclasticum</taxon>
    </lineage>
</organism>
<comment type="similarity">
    <text evidence="1">Belongs to the Nudix hydrolase family.</text>
</comment>
<accession>A0A1G8R920</accession>
<proteinExistence type="inferred from homology"/>